<dbReference type="EMBL" id="RDQH01000330">
    <property type="protein sequence ID" value="RXI00969.1"/>
    <property type="molecule type" value="Genomic_DNA"/>
</dbReference>
<keyword evidence="2" id="KW-1185">Reference proteome</keyword>
<comment type="caution">
    <text evidence="1">The sequence shown here is derived from an EMBL/GenBank/DDBJ whole genome shotgun (WGS) entry which is preliminary data.</text>
</comment>
<sequence>MVSSFSNPGFPPVDAHPTRLTAMDGRLSAAIDSFEASMRAALRDAIREALDSAFANLTTNFSRDWALLHRDSALRAAGVSDPAETRQQIPIIGKVNFNTISRKNYCFLVELKRSRRWKNHNY</sequence>
<reference evidence="1 2" key="1">
    <citation type="submission" date="2018-10" db="EMBL/GenBank/DDBJ databases">
        <title>A high-quality apple genome assembly.</title>
        <authorList>
            <person name="Hu J."/>
        </authorList>
    </citation>
    <scope>NUCLEOTIDE SEQUENCE [LARGE SCALE GENOMIC DNA]</scope>
    <source>
        <strain evidence="2">cv. HFTH1</strain>
        <tissue evidence="1">Young leaf</tissue>
    </source>
</reference>
<organism evidence="1 2">
    <name type="scientific">Malus domestica</name>
    <name type="common">Apple</name>
    <name type="synonym">Pyrus malus</name>
    <dbReference type="NCBI Taxonomy" id="3750"/>
    <lineage>
        <taxon>Eukaryota</taxon>
        <taxon>Viridiplantae</taxon>
        <taxon>Streptophyta</taxon>
        <taxon>Embryophyta</taxon>
        <taxon>Tracheophyta</taxon>
        <taxon>Spermatophyta</taxon>
        <taxon>Magnoliopsida</taxon>
        <taxon>eudicotyledons</taxon>
        <taxon>Gunneridae</taxon>
        <taxon>Pentapetalae</taxon>
        <taxon>rosids</taxon>
        <taxon>fabids</taxon>
        <taxon>Rosales</taxon>
        <taxon>Rosaceae</taxon>
        <taxon>Amygdaloideae</taxon>
        <taxon>Maleae</taxon>
        <taxon>Malus</taxon>
    </lineage>
</organism>
<proteinExistence type="predicted"/>
<dbReference type="Proteomes" id="UP000290289">
    <property type="component" value="Chromosome 4"/>
</dbReference>
<evidence type="ECO:0000313" key="1">
    <source>
        <dbReference type="EMBL" id="RXI00969.1"/>
    </source>
</evidence>
<gene>
    <name evidence="1" type="ORF">DVH24_001203</name>
</gene>
<accession>A0A498JYL0</accession>
<evidence type="ECO:0000313" key="2">
    <source>
        <dbReference type="Proteomes" id="UP000290289"/>
    </source>
</evidence>
<protein>
    <submittedName>
        <fullName evidence="1">Uncharacterized protein</fullName>
    </submittedName>
</protein>
<dbReference type="AlphaFoldDB" id="A0A498JYL0"/>
<name>A0A498JYL0_MALDO</name>